<reference evidence="2 3" key="1">
    <citation type="submission" date="2020-04" db="EMBL/GenBank/DDBJ databases">
        <authorList>
            <person name="Basu S."/>
            <person name="Maruthanayagam V."/>
            <person name="Chakraborty S."/>
            <person name="Pramanik A."/>
            <person name="Mukherjee J."/>
            <person name="Brink B."/>
        </authorList>
    </citation>
    <scope>NUCLEOTIDE SEQUENCE [LARGE SCALE GENOMIC DNA]</scope>
    <source>
        <strain evidence="2 3">AP17</strain>
    </source>
</reference>
<dbReference type="KEGG" id="oxy:HCG48_08995"/>
<feature type="region of interest" description="Disordered" evidence="1">
    <location>
        <begin position="260"/>
        <end position="299"/>
    </location>
</feature>
<keyword evidence="3" id="KW-1185">Reference proteome</keyword>
<accession>A0A6H1TVR4</accession>
<feature type="compositionally biased region" description="Polar residues" evidence="1">
    <location>
        <begin position="274"/>
        <end position="283"/>
    </location>
</feature>
<dbReference type="EMBL" id="CP051167">
    <property type="protein sequence ID" value="QIZ70698.1"/>
    <property type="molecule type" value="Genomic_DNA"/>
</dbReference>
<sequence length="299" mass="34401">MAEPNQTIHITLPPLKITLKDGQQATLEWQPQAQNPPAPAPSPEDRSRYEIKAYPISSTEGWTIEPAPPRREWMDRIPHGFAYRCLPLVMANQMGWIVRCPTDFEAVWNGQMHYLNSIAIRFKEEGTPYEKLIASHFGSGILTFSLPWLFRTPPGIGLMVRGATNFFKFNAAPLDGAIETDWSPYSFTMNWKIVEKDIPVKFSKGDPICMLVPYPMDLLERFDAGFVSMESDPKLKQDYYQWHQSRNSFNQRRDRTPLEWQKNYYGGKGPDNTPAPNHRTSFKLSRFDRSKPSPQEGES</sequence>
<evidence type="ECO:0000313" key="3">
    <source>
        <dbReference type="Proteomes" id="UP000500857"/>
    </source>
</evidence>
<gene>
    <name evidence="2" type="ORF">HCG48_08995</name>
</gene>
<evidence type="ECO:0000256" key="1">
    <source>
        <dbReference type="SAM" id="MobiDB-lite"/>
    </source>
</evidence>
<evidence type="ECO:0000313" key="2">
    <source>
        <dbReference type="EMBL" id="QIZ70698.1"/>
    </source>
</evidence>
<proteinExistence type="predicted"/>
<name>A0A6H1TVR4_9CYAN</name>
<dbReference type="InterPro" id="IPR045709">
    <property type="entry name" value="DUF6065"/>
</dbReference>
<dbReference type="AlphaFoldDB" id="A0A6H1TVR4"/>
<organism evidence="2 3">
    <name type="scientific">Oxynema aestuarii AP17</name>
    <dbReference type="NCBI Taxonomy" id="2064643"/>
    <lineage>
        <taxon>Bacteria</taxon>
        <taxon>Bacillati</taxon>
        <taxon>Cyanobacteriota</taxon>
        <taxon>Cyanophyceae</taxon>
        <taxon>Oscillatoriophycideae</taxon>
        <taxon>Oscillatoriales</taxon>
        <taxon>Oscillatoriaceae</taxon>
        <taxon>Oxynema</taxon>
        <taxon>Oxynema aestuarii</taxon>
    </lineage>
</organism>
<dbReference type="Proteomes" id="UP000500857">
    <property type="component" value="Chromosome"/>
</dbReference>
<dbReference type="Pfam" id="PF19541">
    <property type="entry name" value="DUF6065"/>
    <property type="match status" value="1"/>
</dbReference>
<feature type="region of interest" description="Disordered" evidence="1">
    <location>
        <begin position="21"/>
        <end position="46"/>
    </location>
</feature>
<dbReference type="RefSeq" id="WP_168568853.1">
    <property type="nucleotide sequence ID" value="NZ_CP051167.1"/>
</dbReference>
<protein>
    <submittedName>
        <fullName evidence="2">Uncharacterized protein</fullName>
    </submittedName>
</protein>